<evidence type="ECO:0000313" key="10">
    <source>
        <dbReference type="Proteomes" id="UP000078003"/>
    </source>
</evidence>
<dbReference type="PANTHER" id="PTHR43705:SF1">
    <property type="entry name" value="HYDROXYACYLGLUTATHIONE HYDROLASE GLOB"/>
    <property type="match status" value="1"/>
</dbReference>
<dbReference type="AlphaFoldDB" id="A0A1A9RII1"/>
<comment type="catalytic activity">
    <reaction evidence="1 7">
        <text>an S-(2-hydroxyacyl)glutathione + H2O = a 2-hydroxy carboxylate + glutathione + H(+)</text>
        <dbReference type="Rhea" id="RHEA:21864"/>
        <dbReference type="ChEBI" id="CHEBI:15377"/>
        <dbReference type="ChEBI" id="CHEBI:15378"/>
        <dbReference type="ChEBI" id="CHEBI:57925"/>
        <dbReference type="ChEBI" id="CHEBI:58896"/>
        <dbReference type="ChEBI" id="CHEBI:71261"/>
        <dbReference type="EC" id="3.1.2.6"/>
    </reaction>
</comment>
<evidence type="ECO:0000256" key="7">
    <source>
        <dbReference type="HAMAP-Rule" id="MF_01374"/>
    </source>
</evidence>
<comment type="subunit">
    <text evidence="7">Monomer.</text>
</comment>
<dbReference type="EC" id="3.1.2.6" evidence="7"/>
<dbReference type="UniPathway" id="UPA00619">
    <property type="reaction ID" value="UER00676"/>
</dbReference>
<feature type="binding site" evidence="7">
    <location>
        <position position="129"/>
    </location>
    <ligand>
        <name>Zn(2+)</name>
        <dbReference type="ChEBI" id="CHEBI:29105"/>
        <label>1</label>
    </ligand>
</feature>
<sequence>MLKITPIPALADNYIWLLQQGNEAVCIDPGDAAPVAGYLKAHGLALRQIWITHHHADHTAGLPELIRQFPDCHVYANHDIPQATHTVGEGSRWPLWQSQVEVWHTPGHTQTHLSYLLQAGGQARLFCGDTLFSAGCGRVFDGTPAKLFASLQRINRLPENTQLYPAHEYTAANLRFAAHIEPHNPEIARSLAAAARTPTLPASLSRERQINPFLRTADFQVAARTAELSGQSLHDEEQVFTALRELKNHF</sequence>
<keyword evidence="4 7" id="KW-0479">Metal-binding</keyword>
<dbReference type="Gene3D" id="3.60.15.10">
    <property type="entry name" value="Ribonuclease Z/Hydroxyacylglutathione hydrolase-like"/>
    <property type="match status" value="1"/>
</dbReference>
<comment type="similarity">
    <text evidence="3 7">Belongs to the metallo-beta-lactamase superfamily. Glyoxalase II family.</text>
</comment>
<proteinExistence type="inferred from homology"/>
<evidence type="ECO:0000313" key="9">
    <source>
        <dbReference type="EMBL" id="OAM18328.1"/>
    </source>
</evidence>
<evidence type="ECO:0000256" key="2">
    <source>
        <dbReference type="ARBA" id="ARBA00004963"/>
    </source>
</evidence>
<accession>A0A1A9RII1</accession>
<dbReference type="InterPro" id="IPR017782">
    <property type="entry name" value="Hydroxyacylglutathione_Hdrlase"/>
</dbReference>
<organism evidence="9 10">
    <name type="scientific">Eikenella corrodens</name>
    <dbReference type="NCBI Taxonomy" id="539"/>
    <lineage>
        <taxon>Bacteria</taxon>
        <taxon>Pseudomonadati</taxon>
        <taxon>Pseudomonadota</taxon>
        <taxon>Betaproteobacteria</taxon>
        <taxon>Neisseriales</taxon>
        <taxon>Neisseriaceae</taxon>
        <taxon>Eikenella</taxon>
    </lineage>
</organism>
<feature type="binding site" evidence="7">
    <location>
        <position position="55"/>
    </location>
    <ligand>
        <name>Zn(2+)</name>
        <dbReference type="ChEBI" id="CHEBI:29105"/>
        <label>1</label>
    </ligand>
</feature>
<evidence type="ECO:0000256" key="4">
    <source>
        <dbReference type="ARBA" id="ARBA00022723"/>
    </source>
</evidence>
<dbReference type="InterPro" id="IPR050110">
    <property type="entry name" value="Glyoxalase_II_hydrolase"/>
</dbReference>
<dbReference type="NCBIfam" id="TIGR03413">
    <property type="entry name" value="GSH_gloB"/>
    <property type="match status" value="1"/>
</dbReference>
<dbReference type="InterPro" id="IPR035680">
    <property type="entry name" value="Clx_II_MBL"/>
</dbReference>
<gene>
    <name evidence="7" type="primary">gloB</name>
    <name evidence="9" type="ORF">A7P85_01220</name>
</gene>
<evidence type="ECO:0000259" key="8">
    <source>
        <dbReference type="SMART" id="SM00849"/>
    </source>
</evidence>
<comment type="cofactor">
    <cofactor evidence="7">
        <name>Zn(2+)</name>
        <dbReference type="ChEBI" id="CHEBI:29105"/>
    </cofactor>
    <text evidence="7">Binds 2 Zn(2+) ions per subunit.</text>
</comment>
<feature type="binding site" evidence="7">
    <location>
        <position position="108"/>
    </location>
    <ligand>
        <name>Zn(2+)</name>
        <dbReference type="ChEBI" id="CHEBI:29105"/>
        <label>1</label>
    </ligand>
</feature>
<name>A0A1A9RII1_EIKCO</name>
<dbReference type="RefSeq" id="WP_064103998.1">
    <property type="nucleotide sequence ID" value="NZ_LXSF01000001.1"/>
</dbReference>
<dbReference type="SUPFAM" id="SSF56281">
    <property type="entry name" value="Metallo-hydrolase/oxidoreductase"/>
    <property type="match status" value="1"/>
</dbReference>
<dbReference type="SMART" id="SM00849">
    <property type="entry name" value="Lactamase_B"/>
    <property type="match status" value="1"/>
</dbReference>
<dbReference type="CDD" id="cd07723">
    <property type="entry name" value="hydroxyacylglutathione_hydrolase_MBL-fold"/>
    <property type="match status" value="1"/>
</dbReference>
<dbReference type="InterPro" id="IPR032282">
    <property type="entry name" value="HAGH_C"/>
</dbReference>
<feature type="binding site" evidence="7">
    <location>
        <position position="57"/>
    </location>
    <ligand>
        <name>Zn(2+)</name>
        <dbReference type="ChEBI" id="CHEBI:29105"/>
        <label>2</label>
    </ligand>
</feature>
<feature type="domain" description="Metallo-beta-lactamase" evidence="8">
    <location>
        <begin position="12"/>
        <end position="167"/>
    </location>
</feature>
<feature type="binding site" evidence="7">
    <location>
        <position position="129"/>
    </location>
    <ligand>
        <name>Zn(2+)</name>
        <dbReference type="ChEBI" id="CHEBI:29105"/>
        <label>2</label>
    </ligand>
</feature>
<comment type="pathway">
    <text evidence="2 7">Secondary metabolite metabolism; methylglyoxal degradation; (R)-lactate from methylglyoxal: step 2/2.</text>
</comment>
<dbReference type="InterPro" id="IPR001279">
    <property type="entry name" value="Metallo-B-lactamas"/>
</dbReference>
<dbReference type="Pfam" id="PF16123">
    <property type="entry name" value="HAGH_C"/>
    <property type="match status" value="1"/>
</dbReference>
<dbReference type="PIRSF" id="PIRSF005457">
    <property type="entry name" value="Glx"/>
    <property type="match status" value="1"/>
</dbReference>
<feature type="binding site" evidence="7">
    <location>
        <position position="167"/>
    </location>
    <ligand>
        <name>Zn(2+)</name>
        <dbReference type="ChEBI" id="CHEBI:29105"/>
        <label>2</label>
    </ligand>
</feature>
<keyword evidence="6 7" id="KW-0862">Zinc</keyword>
<evidence type="ECO:0000256" key="5">
    <source>
        <dbReference type="ARBA" id="ARBA00022801"/>
    </source>
</evidence>
<dbReference type="InterPro" id="IPR036866">
    <property type="entry name" value="RibonucZ/Hydroxyglut_hydro"/>
</dbReference>
<evidence type="ECO:0000256" key="6">
    <source>
        <dbReference type="ARBA" id="ARBA00022833"/>
    </source>
</evidence>
<evidence type="ECO:0000256" key="3">
    <source>
        <dbReference type="ARBA" id="ARBA00006759"/>
    </source>
</evidence>
<dbReference type="GO" id="GO:0046872">
    <property type="term" value="F:metal ion binding"/>
    <property type="evidence" value="ECO:0007669"/>
    <property type="project" value="UniProtKB-KW"/>
</dbReference>
<dbReference type="Pfam" id="PF00753">
    <property type="entry name" value="Lactamase_B"/>
    <property type="match status" value="1"/>
</dbReference>
<keyword evidence="5 7" id="KW-0378">Hydrolase</keyword>
<feature type="binding site" evidence="7">
    <location>
        <position position="58"/>
    </location>
    <ligand>
        <name>Zn(2+)</name>
        <dbReference type="ChEBI" id="CHEBI:29105"/>
        <label>2</label>
    </ligand>
</feature>
<feature type="binding site" evidence="7">
    <location>
        <position position="53"/>
    </location>
    <ligand>
        <name>Zn(2+)</name>
        <dbReference type="ChEBI" id="CHEBI:29105"/>
        <label>1</label>
    </ligand>
</feature>
<comment type="caution">
    <text evidence="9">The sequence shown here is derived from an EMBL/GenBank/DDBJ whole genome shotgun (WGS) entry which is preliminary data.</text>
</comment>
<comment type="function">
    <text evidence="7">Thiolesterase that catalyzes the hydrolysis of S-D-lactoyl-glutathione to form glutathione and D-lactic acid.</text>
</comment>
<dbReference type="EMBL" id="LXSF01000001">
    <property type="protein sequence ID" value="OAM18328.1"/>
    <property type="molecule type" value="Genomic_DNA"/>
</dbReference>
<dbReference type="GO" id="GO:0019243">
    <property type="term" value="P:methylglyoxal catabolic process to D-lactate via S-lactoyl-glutathione"/>
    <property type="evidence" value="ECO:0007669"/>
    <property type="project" value="UniProtKB-UniRule"/>
</dbReference>
<evidence type="ECO:0000256" key="1">
    <source>
        <dbReference type="ARBA" id="ARBA00001623"/>
    </source>
</evidence>
<dbReference type="Proteomes" id="UP000078003">
    <property type="component" value="Unassembled WGS sequence"/>
</dbReference>
<dbReference type="HAMAP" id="MF_01374">
    <property type="entry name" value="Glyoxalase_2"/>
    <property type="match status" value="1"/>
</dbReference>
<protein>
    <recommendedName>
        <fullName evidence="7">Hydroxyacylglutathione hydrolase</fullName>
        <ecNumber evidence="7">3.1.2.6</ecNumber>
    </recommendedName>
    <alternativeName>
        <fullName evidence="7">Glyoxalase II</fullName>
        <shortName evidence="7">Glx II</shortName>
    </alternativeName>
</protein>
<dbReference type="PANTHER" id="PTHR43705">
    <property type="entry name" value="HYDROXYACYLGLUTATHIONE HYDROLASE"/>
    <property type="match status" value="1"/>
</dbReference>
<dbReference type="GO" id="GO:0004416">
    <property type="term" value="F:hydroxyacylglutathione hydrolase activity"/>
    <property type="evidence" value="ECO:0007669"/>
    <property type="project" value="UniProtKB-UniRule"/>
</dbReference>
<reference evidence="10" key="1">
    <citation type="submission" date="2016-05" db="EMBL/GenBank/DDBJ databases">
        <title>Draft genome of Corynebacterium afermentans subsp. afermentans LCDC 88199T.</title>
        <authorList>
            <person name="Bernier A.-M."/>
            <person name="Bernard K."/>
        </authorList>
    </citation>
    <scope>NUCLEOTIDE SEQUENCE [LARGE SCALE GENOMIC DNA]</scope>
    <source>
        <strain evidence="10">NML01-0328</strain>
    </source>
</reference>